<evidence type="ECO:0000313" key="3">
    <source>
        <dbReference type="Proteomes" id="UP001186104"/>
    </source>
</evidence>
<organism evidence="2 3">
    <name type="scientific">Rhodococcus cerastii</name>
    <dbReference type="NCBI Taxonomy" id="908616"/>
    <lineage>
        <taxon>Bacteria</taxon>
        <taxon>Bacillati</taxon>
        <taxon>Actinomycetota</taxon>
        <taxon>Actinomycetes</taxon>
        <taxon>Mycobacteriales</taxon>
        <taxon>Nocardiaceae</taxon>
        <taxon>Rhodococcus</taxon>
    </lineage>
</organism>
<dbReference type="EMBL" id="JAWLKF010000010">
    <property type="protein sequence ID" value="MDV6304388.1"/>
    <property type="molecule type" value="Genomic_DNA"/>
</dbReference>
<keyword evidence="3" id="KW-1185">Reference proteome</keyword>
<accession>A0ABU4D3U0</accession>
<dbReference type="RefSeq" id="WP_317533584.1">
    <property type="nucleotide sequence ID" value="NZ_JAWLKF010000010.1"/>
</dbReference>
<proteinExistence type="predicted"/>
<sequence>MPHPDRVRWQSIDWKGATRDVLVEGKRIRLVDLNPSGSDEVVICLHGIAASWRWFVEILPEVARTHRAIAVDLPGFGDSQFSRAGVSFEGMARAVAAVCDALEVPRATVVGHSMGSIVATRLAIERPDLVERLVITGGPILSLTGLARSPVKTFRNQPRSVATLLMELVTIGMPLPARLARRVAHSPTALSLVLGPFVEAPRQLDPQVMEQVMAKLGATGSFPSLLSTVASDPSADLHRITCPTRIIRGPGDPLSPPSDVERFLKAVPAASSVDIEGTGHWPHIEMPDRFLAELEAFLNDRT</sequence>
<dbReference type="PRINTS" id="PR00412">
    <property type="entry name" value="EPOXHYDRLASE"/>
</dbReference>
<dbReference type="InterPro" id="IPR050266">
    <property type="entry name" value="AB_hydrolase_sf"/>
</dbReference>
<dbReference type="InterPro" id="IPR000073">
    <property type="entry name" value="AB_hydrolase_1"/>
</dbReference>
<dbReference type="PRINTS" id="PR00111">
    <property type="entry name" value="ABHYDROLASE"/>
</dbReference>
<dbReference type="Proteomes" id="UP001186104">
    <property type="component" value="Unassembled WGS sequence"/>
</dbReference>
<comment type="caution">
    <text evidence="2">The sequence shown here is derived from an EMBL/GenBank/DDBJ whole genome shotgun (WGS) entry which is preliminary data.</text>
</comment>
<evidence type="ECO:0000259" key="1">
    <source>
        <dbReference type="Pfam" id="PF00561"/>
    </source>
</evidence>
<dbReference type="SUPFAM" id="SSF53474">
    <property type="entry name" value="alpha/beta-Hydrolases"/>
    <property type="match status" value="1"/>
</dbReference>
<dbReference type="PANTHER" id="PTHR43798:SF33">
    <property type="entry name" value="HYDROLASE, PUTATIVE (AFU_ORTHOLOGUE AFUA_2G14860)-RELATED"/>
    <property type="match status" value="1"/>
</dbReference>
<keyword evidence="2" id="KW-0378">Hydrolase</keyword>
<feature type="domain" description="AB hydrolase-1" evidence="1">
    <location>
        <begin position="41"/>
        <end position="285"/>
    </location>
</feature>
<dbReference type="Pfam" id="PF00561">
    <property type="entry name" value="Abhydrolase_1"/>
    <property type="match status" value="1"/>
</dbReference>
<dbReference type="PANTHER" id="PTHR43798">
    <property type="entry name" value="MONOACYLGLYCEROL LIPASE"/>
    <property type="match status" value="1"/>
</dbReference>
<gene>
    <name evidence="2" type="ORF">R3P93_17650</name>
</gene>
<protein>
    <submittedName>
        <fullName evidence="2">Alpha/beta hydrolase</fullName>
    </submittedName>
</protein>
<reference evidence="2 3" key="1">
    <citation type="submission" date="2023-10" db="EMBL/GenBank/DDBJ databases">
        <title>Development of a sustainable strategy for remediation of hydrocarbon-contaminated territories based on the waste exchange concept.</title>
        <authorList>
            <person name="Krivoruchko A."/>
        </authorList>
    </citation>
    <scope>NUCLEOTIDE SEQUENCE [LARGE SCALE GENOMIC DNA]</scope>
    <source>
        <strain evidence="2 3">IEGM 1327</strain>
    </source>
</reference>
<dbReference type="GO" id="GO:0016787">
    <property type="term" value="F:hydrolase activity"/>
    <property type="evidence" value="ECO:0007669"/>
    <property type="project" value="UniProtKB-KW"/>
</dbReference>
<dbReference type="InterPro" id="IPR000639">
    <property type="entry name" value="Epox_hydrolase-like"/>
</dbReference>
<evidence type="ECO:0000313" key="2">
    <source>
        <dbReference type="EMBL" id="MDV6304388.1"/>
    </source>
</evidence>
<dbReference type="InterPro" id="IPR029058">
    <property type="entry name" value="AB_hydrolase_fold"/>
</dbReference>
<dbReference type="Gene3D" id="3.40.50.1820">
    <property type="entry name" value="alpha/beta hydrolase"/>
    <property type="match status" value="1"/>
</dbReference>
<name>A0ABU4D3U0_9NOCA</name>